<proteinExistence type="predicted"/>
<keyword evidence="2" id="KW-1185">Reference proteome</keyword>
<protein>
    <submittedName>
        <fullName evidence="1">Uncharacterized protein</fullName>
    </submittedName>
</protein>
<accession>A0ACB8RVY8</accession>
<gene>
    <name evidence="1" type="ORF">FA95DRAFT_1558402</name>
</gene>
<sequence>MTATSVALFLSRRSCQRHPIHKASLACLGVYGSHLVLMLSVSQSRAPADTKHKSEFHPLNLRRPISIPHLKSSRLLALYHLLLFKRLLKVPVICKLSNRAGRYPACVRKKPSNRPLDTPD</sequence>
<name>A0ACB8RVY8_9AGAM</name>
<evidence type="ECO:0000313" key="2">
    <source>
        <dbReference type="Proteomes" id="UP000814033"/>
    </source>
</evidence>
<reference evidence="1" key="1">
    <citation type="submission" date="2021-02" db="EMBL/GenBank/DDBJ databases">
        <authorList>
            <consortium name="DOE Joint Genome Institute"/>
            <person name="Ahrendt S."/>
            <person name="Looney B.P."/>
            <person name="Miyauchi S."/>
            <person name="Morin E."/>
            <person name="Drula E."/>
            <person name="Courty P.E."/>
            <person name="Chicoki N."/>
            <person name="Fauchery L."/>
            <person name="Kohler A."/>
            <person name="Kuo A."/>
            <person name="Labutti K."/>
            <person name="Pangilinan J."/>
            <person name="Lipzen A."/>
            <person name="Riley R."/>
            <person name="Andreopoulos W."/>
            <person name="He G."/>
            <person name="Johnson J."/>
            <person name="Barry K.W."/>
            <person name="Grigoriev I.V."/>
            <person name="Nagy L."/>
            <person name="Hibbett D."/>
            <person name="Henrissat B."/>
            <person name="Matheny P.B."/>
            <person name="Labbe J."/>
            <person name="Martin F."/>
        </authorList>
    </citation>
    <scope>NUCLEOTIDE SEQUENCE</scope>
    <source>
        <strain evidence="1">FP105234-sp</strain>
    </source>
</reference>
<feature type="non-terminal residue" evidence="1">
    <location>
        <position position="120"/>
    </location>
</feature>
<reference evidence="1" key="2">
    <citation type="journal article" date="2022" name="New Phytol.">
        <title>Evolutionary transition to the ectomycorrhizal habit in the genomes of a hyperdiverse lineage of mushroom-forming fungi.</title>
        <authorList>
            <person name="Looney B."/>
            <person name="Miyauchi S."/>
            <person name="Morin E."/>
            <person name="Drula E."/>
            <person name="Courty P.E."/>
            <person name="Kohler A."/>
            <person name="Kuo A."/>
            <person name="LaButti K."/>
            <person name="Pangilinan J."/>
            <person name="Lipzen A."/>
            <person name="Riley R."/>
            <person name="Andreopoulos W."/>
            <person name="He G."/>
            <person name="Johnson J."/>
            <person name="Nolan M."/>
            <person name="Tritt A."/>
            <person name="Barry K.W."/>
            <person name="Grigoriev I.V."/>
            <person name="Nagy L.G."/>
            <person name="Hibbett D."/>
            <person name="Henrissat B."/>
            <person name="Matheny P.B."/>
            <person name="Labbe J."/>
            <person name="Martin F.M."/>
        </authorList>
    </citation>
    <scope>NUCLEOTIDE SEQUENCE</scope>
    <source>
        <strain evidence="1">FP105234-sp</strain>
    </source>
</reference>
<organism evidence="1 2">
    <name type="scientific">Auriscalpium vulgare</name>
    <dbReference type="NCBI Taxonomy" id="40419"/>
    <lineage>
        <taxon>Eukaryota</taxon>
        <taxon>Fungi</taxon>
        <taxon>Dikarya</taxon>
        <taxon>Basidiomycota</taxon>
        <taxon>Agaricomycotina</taxon>
        <taxon>Agaricomycetes</taxon>
        <taxon>Russulales</taxon>
        <taxon>Auriscalpiaceae</taxon>
        <taxon>Auriscalpium</taxon>
    </lineage>
</organism>
<dbReference type="EMBL" id="MU275892">
    <property type="protein sequence ID" value="KAI0048130.1"/>
    <property type="molecule type" value="Genomic_DNA"/>
</dbReference>
<evidence type="ECO:0000313" key="1">
    <source>
        <dbReference type="EMBL" id="KAI0048130.1"/>
    </source>
</evidence>
<dbReference type="Proteomes" id="UP000814033">
    <property type="component" value="Unassembled WGS sequence"/>
</dbReference>
<comment type="caution">
    <text evidence="1">The sequence shown here is derived from an EMBL/GenBank/DDBJ whole genome shotgun (WGS) entry which is preliminary data.</text>
</comment>